<evidence type="ECO:0000256" key="1">
    <source>
        <dbReference type="SAM" id="Phobius"/>
    </source>
</evidence>
<reference evidence="2 3" key="1">
    <citation type="submission" date="2019-11" db="EMBL/GenBank/DDBJ databases">
        <title>Comparison of genomes from free-living endosymbiotic cyanobacteria isolated from Azolla.</title>
        <authorList>
            <person name="Thiel T."/>
            <person name="Pratte B."/>
        </authorList>
    </citation>
    <scope>NUCLEOTIDE SEQUENCE [LARGE SCALE GENOMIC DNA]</scope>
    <source>
        <strain evidence="2 3">N2B</strain>
        <plasmid evidence="2">pN2B-A</plasmid>
    </source>
</reference>
<keyword evidence="1" id="KW-0812">Transmembrane</keyword>
<evidence type="ECO:0000313" key="3">
    <source>
        <dbReference type="Proteomes" id="UP000570851"/>
    </source>
</evidence>
<feature type="transmembrane region" description="Helical" evidence="1">
    <location>
        <begin position="42"/>
        <end position="69"/>
    </location>
</feature>
<protein>
    <submittedName>
        <fullName evidence="2">Uncharacterized protein</fullName>
    </submittedName>
</protein>
<dbReference type="GeneID" id="58727098"/>
<gene>
    <name evidence="2" type="ORF">GNE12_28170</name>
</gene>
<proteinExistence type="predicted"/>
<dbReference type="RefSeq" id="WP_011316488.1">
    <property type="nucleotide sequence ID" value="NZ_JACKZP010000284.1"/>
</dbReference>
<evidence type="ECO:0000313" key="2">
    <source>
        <dbReference type="EMBL" id="MBC1305765.1"/>
    </source>
</evidence>
<dbReference type="EMBL" id="JACKZP010000284">
    <property type="protein sequence ID" value="MBC1305765.1"/>
    <property type="molecule type" value="Genomic_DNA"/>
</dbReference>
<keyword evidence="2" id="KW-0614">Plasmid</keyword>
<name>A0ABR6SHA7_ANAVA</name>
<geneLocation type="plasmid" evidence="2">
    <name>pN2B-A</name>
</geneLocation>
<keyword evidence="1" id="KW-0472">Membrane</keyword>
<accession>A0ABR6SHA7</accession>
<keyword evidence="1" id="KW-1133">Transmembrane helix</keyword>
<keyword evidence="3" id="KW-1185">Reference proteome</keyword>
<comment type="caution">
    <text evidence="2">The sequence shown here is derived from an EMBL/GenBank/DDBJ whole genome shotgun (WGS) entry which is preliminary data.</text>
</comment>
<dbReference type="Proteomes" id="UP000570851">
    <property type="component" value="Unassembled WGS sequence"/>
</dbReference>
<organism evidence="2 3">
    <name type="scientific">Trichormus variabilis N2B</name>
    <dbReference type="NCBI Taxonomy" id="2681315"/>
    <lineage>
        <taxon>Bacteria</taxon>
        <taxon>Bacillati</taxon>
        <taxon>Cyanobacteriota</taxon>
        <taxon>Cyanophyceae</taxon>
        <taxon>Nostocales</taxon>
        <taxon>Nostocaceae</taxon>
        <taxon>Trichormus</taxon>
    </lineage>
</organism>
<sequence>MQFSEIPQFYASTETSINQSTLMVTQPIAATHNEAKNKDGDIPVAIVFLAPICFMAVCAIYLSIISSFLKSAENKNSLLNIEHLNQCPCKKCKFFHENNYLKCAVSPSIVLTKQAINCSEYQPR</sequence>